<feature type="compositionally biased region" description="Low complexity" evidence="1">
    <location>
        <begin position="151"/>
        <end position="173"/>
    </location>
</feature>
<evidence type="ECO:0000256" key="1">
    <source>
        <dbReference type="SAM" id="MobiDB-lite"/>
    </source>
</evidence>
<accession>A0A7S2MYT2</accession>
<gene>
    <name evidence="2" type="ORF">CBRE1094_LOCUS31456</name>
</gene>
<evidence type="ECO:0000313" key="2">
    <source>
        <dbReference type="EMBL" id="CAD9509816.1"/>
    </source>
</evidence>
<feature type="region of interest" description="Disordered" evidence="1">
    <location>
        <begin position="146"/>
        <end position="222"/>
    </location>
</feature>
<protein>
    <submittedName>
        <fullName evidence="2">Uncharacterized protein</fullName>
    </submittedName>
</protein>
<dbReference type="AlphaFoldDB" id="A0A7S2MYT2"/>
<proteinExistence type="predicted"/>
<name>A0A7S2MYT2_9EUKA</name>
<organism evidence="2">
    <name type="scientific">Haptolina brevifila</name>
    <dbReference type="NCBI Taxonomy" id="156173"/>
    <lineage>
        <taxon>Eukaryota</taxon>
        <taxon>Haptista</taxon>
        <taxon>Haptophyta</taxon>
        <taxon>Prymnesiophyceae</taxon>
        <taxon>Prymnesiales</taxon>
        <taxon>Prymnesiaceae</taxon>
        <taxon>Haptolina</taxon>
    </lineage>
</organism>
<reference evidence="2" key="1">
    <citation type="submission" date="2021-01" db="EMBL/GenBank/DDBJ databases">
        <authorList>
            <person name="Corre E."/>
            <person name="Pelletier E."/>
            <person name="Niang G."/>
            <person name="Scheremetjew M."/>
            <person name="Finn R."/>
            <person name="Kale V."/>
            <person name="Holt S."/>
            <person name="Cochrane G."/>
            <person name="Meng A."/>
            <person name="Brown T."/>
            <person name="Cohen L."/>
        </authorList>
    </citation>
    <scope>NUCLEOTIDE SEQUENCE</scope>
    <source>
        <strain evidence="2">UTEX LB 985</strain>
    </source>
</reference>
<sequence>MTEANPVDPQKIVDKWNARLANQAGHGSFLRHLDGNLLNTAKTNLECVHPFDAFWAMHHNLGWTVDWSVGLTEDEQAFVRDNLWCFCSKYIEEMELDTAAIEEEMQGLSERGDAAMEAGDFNAALALYQEADEVRARAVFGSRPVLESAGTDSNSSTTLSSCSKGSNGESSSKPQHGRRSVEASERISILSTPSRRRQPDGAPTKREEVAARIAERNAAPGH</sequence>
<dbReference type="EMBL" id="HBGU01057889">
    <property type="protein sequence ID" value="CAD9509816.1"/>
    <property type="molecule type" value="Transcribed_RNA"/>
</dbReference>
<feature type="compositionally biased region" description="Basic and acidic residues" evidence="1">
    <location>
        <begin position="197"/>
        <end position="215"/>
    </location>
</feature>